<sequence length="110" mass="13199">MASWYSPSWISWTSWTTCSWTSCSSTTCSRTTTALWDCLRCFFSSKKEMQPFSQIGHAILNLRVCMTIWWVRHPTYDWNPRSQCLHLYFSFVCLRKCWDRASFEASLRWQ</sequence>
<name>A0A6B0UJA4_IXORI</name>
<proteinExistence type="predicted"/>
<protein>
    <submittedName>
        <fullName evidence="2">Putative secreted protein</fullName>
    </submittedName>
</protein>
<dbReference type="EMBL" id="GIFC01007687">
    <property type="protein sequence ID" value="MXU89770.1"/>
    <property type="molecule type" value="Transcribed_RNA"/>
</dbReference>
<feature type="chain" id="PRO_5025507956" evidence="1">
    <location>
        <begin position="26"/>
        <end position="110"/>
    </location>
</feature>
<organism evidence="2">
    <name type="scientific">Ixodes ricinus</name>
    <name type="common">Common tick</name>
    <name type="synonym">Acarus ricinus</name>
    <dbReference type="NCBI Taxonomy" id="34613"/>
    <lineage>
        <taxon>Eukaryota</taxon>
        <taxon>Metazoa</taxon>
        <taxon>Ecdysozoa</taxon>
        <taxon>Arthropoda</taxon>
        <taxon>Chelicerata</taxon>
        <taxon>Arachnida</taxon>
        <taxon>Acari</taxon>
        <taxon>Parasitiformes</taxon>
        <taxon>Ixodida</taxon>
        <taxon>Ixodoidea</taxon>
        <taxon>Ixodidae</taxon>
        <taxon>Ixodinae</taxon>
        <taxon>Ixodes</taxon>
    </lineage>
</organism>
<evidence type="ECO:0000256" key="1">
    <source>
        <dbReference type="SAM" id="SignalP"/>
    </source>
</evidence>
<feature type="signal peptide" evidence="1">
    <location>
        <begin position="1"/>
        <end position="25"/>
    </location>
</feature>
<dbReference type="AlphaFoldDB" id="A0A6B0UJA4"/>
<evidence type="ECO:0000313" key="2">
    <source>
        <dbReference type="EMBL" id="MXU89770.1"/>
    </source>
</evidence>
<reference evidence="2" key="1">
    <citation type="submission" date="2019-12" db="EMBL/GenBank/DDBJ databases">
        <title>An insight into the sialome of adult female Ixodes ricinus ticks feeding for 6 days.</title>
        <authorList>
            <person name="Perner J."/>
            <person name="Ribeiro J.M.C."/>
        </authorList>
    </citation>
    <scope>NUCLEOTIDE SEQUENCE</scope>
    <source>
        <strain evidence="2">Semi-engorged</strain>
        <tissue evidence="2">Salivary glands</tissue>
    </source>
</reference>
<keyword evidence="1" id="KW-0732">Signal</keyword>
<accession>A0A6B0UJA4</accession>